<dbReference type="PANTHER" id="PTHR10272">
    <property type="entry name" value="PLATELET-ACTIVATING FACTOR ACETYLHYDROLASE"/>
    <property type="match status" value="1"/>
</dbReference>
<feature type="domain" description="DUF1400" evidence="4">
    <location>
        <begin position="28"/>
        <end position="153"/>
    </location>
</feature>
<evidence type="ECO:0000313" key="6">
    <source>
        <dbReference type="Proteomes" id="UP000031561"/>
    </source>
</evidence>
<keyword evidence="3" id="KW-0443">Lipid metabolism</keyword>
<dbReference type="Proteomes" id="UP000031561">
    <property type="component" value="Unassembled WGS sequence"/>
</dbReference>
<dbReference type="RefSeq" id="WP_201277301.1">
    <property type="nucleotide sequence ID" value="NZ_JTHE03000023.1"/>
</dbReference>
<organism evidence="5 6">
    <name type="scientific">Lyngbya confervoides BDU141951</name>
    <dbReference type="NCBI Taxonomy" id="1574623"/>
    <lineage>
        <taxon>Bacteria</taxon>
        <taxon>Bacillati</taxon>
        <taxon>Cyanobacteriota</taxon>
        <taxon>Cyanophyceae</taxon>
        <taxon>Oscillatoriophycideae</taxon>
        <taxon>Oscillatoriales</taxon>
        <taxon>Microcoleaceae</taxon>
        <taxon>Lyngbya</taxon>
    </lineage>
</organism>
<evidence type="ECO:0000256" key="2">
    <source>
        <dbReference type="ARBA" id="ARBA00022963"/>
    </source>
</evidence>
<dbReference type="SUPFAM" id="SSF53474">
    <property type="entry name" value="alpha/beta-Hydrolases"/>
    <property type="match status" value="1"/>
</dbReference>
<evidence type="ECO:0000256" key="3">
    <source>
        <dbReference type="ARBA" id="ARBA00023098"/>
    </source>
</evidence>
<dbReference type="GO" id="GO:0016042">
    <property type="term" value="P:lipid catabolic process"/>
    <property type="evidence" value="ECO:0007669"/>
    <property type="project" value="UniProtKB-KW"/>
</dbReference>
<dbReference type="AlphaFoldDB" id="A0ABD4T0E7"/>
<dbReference type="GO" id="GO:0016787">
    <property type="term" value="F:hydrolase activity"/>
    <property type="evidence" value="ECO:0007669"/>
    <property type="project" value="UniProtKB-KW"/>
</dbReference>
<dbReference type="InterPro" id="IPR010802">
    <property type="entry name" value="DUF1400"/>
</dbReference>
<keyword evidence="6" id="KW-1185">Reference proteome</keyword>
<reference evidence="5 6" key="1">
    <citation type="journal article" date="2015" name="Genome Announc.">
        <title>Draft Genome Sequence of Filamentous Marine Cyanobacterium Lyngbya confervoides Strain BDU141951.</title>
        <authorList>
            <person name="Chandrababunaidu M.M."/>
            <person name="Sen D."/>
            <person name="Tripathy S."/>
        </authorList>
    </citation>
    <scope>NUCLEOTIDE SEQUENCE [LARGE SCALE GENOMIC DNA]</scope>
    <source>
        <strain evidence="5 6">BDU141951</strain>
    </source>
</reference>
<evidence type="ECO:0000259" key="4">
    <source>
        <dbReference type="Pfam" id="PF07176"/>
    </source>
</evidence>
<name>A0ABD4T0E7_9CYAN</name>
<evidence type="ECO:0000313" key="5">
    <source>
        <dbReference type="EMBL" id="MCM1981885.1"/>
    </source>
</evidence>
<dbReference type="Pfam" id="PF07176">
    <property type="entry name" value="DUF1400"/>
    <property type="match status" value="1"/>
</dbReference>
<keyword evidence="1 5" id="KW-0378">Hydrolase</keyword>
<comment type="caution">
    <text evidence="5">The sequence shown here is derived from an EMBL/GenBank/DDBJ whole genome shotgun (WGS) entry which is preliminary data.</text>
</comment>
<evidence type="ECO:0000256" key="1">
    <source>
        <dbReference type="ARBA" id="ARBA00022801"/>
    </source>
</evidence>
<sequence length="553" mass="59826">MNALIHRGMLAVAMGLGVILAPRPLLGAEQITFSYSALRFSISVADLEQFAQTGQMPGTLRPFLQRLSEDQRADLQRLLSTRLEIKGVALSQLLYSSFGESTLAFLGERLQTEQRTNGATALRSAMIQAAQQPEGLSPISLLQSFPNRTVYLNSKALQSTLTLLRQRATLARQLAASAHSRGGGQSSGQAASLEMLSVAGPQGTEAIQIEVQDTARNRRIPVVLTMPASATAAPLWIISPGFGDDRSAFQSLTQHLVSHGIAVAIVEHPGSDRAWFEKLISGQEQEVMDLQEWSHRPRDIQVFLDWLQGPSIPAPVARIDPQQIGVLGYSIGGNTALTLAGARVDPNLGQRGCAQPVTQRRMVDFALLLLCSGSRAPASSDDPWEEPPFDPRIRAVVALNTFGTQRFAPEGLASIQIPTLMITGSQDLVAPSLPESLCPFQFMTHPHQFLVMIEQGQHFFGNDFGEQGLFLVQPPLKQPDPALMSHYLNALVLAFIQSTLPNPHRSAPPLTPENLASLSQKPYPLRLVTPPALRALGDPLTQACASSLGNGHD</sequence>
<dbReference type="InterPro" id="IPR029058">
    <property type="entry name" value="AB_hydrolase_fold"/>
</dbReference>
<protein>
    <submittedName>
        <fullName evidence="5">Alpha/beta hydrolase</fullName>
    </submittedName>
</protein>
<accession>A0ABD4T0E7</accession>
<dbReference type="EMBL" id="JTHE03000023">
    <property type="protein sequence ID" value="MCM1981885.1"/>
    <property type="molecule type" value="Genomic_DNA"/>
</dbReference>
<dbReference type="Gene3D" id="3.40.50.1820">
    <property type="entry name" value="alpha/beta hydrolase"/>
    <property type="match status" value="1"/>
</dbReference>
<keyword evidence="2" id="KW-0442">Lipid degradation</keyword>
<proteinExistence type="predicted"/>
<dbReference type="PANTHER" id="PTHR10272:SF13">
    <property type="entry name" value="POLY(ETHYLENE TEREPHTHALATE) HYDROLASE"/>
    <property type="match status" value="1"/>
</dbReference>
<gene>
    <name evidence="5" type="ORF">QQ91_0003440</name>
</gene>